<dbReference type="PROSITE" id="PS00518">
    <property type="entry name" value="ZF_RING_1"/>
    <property type="match status" value="1"/>
</dbReference>
<reference evidence="6 7" key="1">
    <citation type="submission" date="2018-03" db="EMBL/GenBank/DDBJ databases">
        <authorList>
            <person name="Fogelqvist J."/>
        </authorList>
    </citation>
    <scope>NUCLEOTIDE SEQUENCE [LARGE SCALE GENOMIC DNA]</scope>
</reference>
<dbReference type="Proteomes" id="UP000290189">
    <property type="component" value="Unassembled WGS sequence"/>
</dbReference>
<keyword evidence="1" id="KW-0479">Metal-binding</keyword>
<evidence type="ECO:0000313" key="6">
    <source>
        <dbReference type="EMBL" id="SPR01917.1"/>
    </source>
</evidence>
<dbReference type="PANTHER" id="PTHR45798:SF97">
    <property type="entry name" value="ALCOHOL-SENSITIVE RING FINGER PROTEIN 1"/>
    <property type="match status" value="1"/>
</dbReference>
<proteinExistence type="predicted"/>
<feature type="domain" description="RING-type" evidence="5">
    <location>
        <begin position="103"/>
        <end position="144"/>
    </location>
</feature>
<dbReference type="PANTHER" id="PTHR45798">
    <property type="entry name" value="RING-H2 FINGER PROTEIN ATL61-RELATED-RELATED"/>
    <property type="match status" value="1"/>
</dbReference>
<dbReference type="GO" id="GO:0008270">
    <property type="term" value="F:zinc ion binding"/>
    <property type="evidence" value="ECO:0007669"/>
    <property type="project" value="UniProtKB-KW"/>
</dbReference>
<keyword evidence="2 4" id="KW-0863">Zinc-finger</keyword>
<dbReference type="Pfam" id="PF13639">
    <property type="entry name" value="zf-RING_2"/>
    <property type="match status" value="1"/>
</dbReference>
<dbReference type="SMART" id="SM00184">
    <property type="entry name" value="RING"/>
    <property type="match status" value="1"/>
</dbReference>
<evidence type="ECO:0000313" key="7">
    <source>
        <dbReference type="Proteomes" id="UP000290189"/>
    </source>
</evidence>
<dbReference type="InterPro" id="IPR052788">
    <property type="entry name" value="RING-type_E3_ligase_ATL"/>
</dbReference>
<geneLocation type="mitochondrion" evidence="6"/>
<dbReference type="EMBL" id="OVEO01000019">
    <property type="protein sequence ID" value="SPR01917.1"/>
    <property type="molecule type" value="Genomic_DNA"/>
</dbReference>
<dbReference type="InterPro" id="IPR017907">
    <property type="entry name" value="Znf_RING_CS"/>
</dbReference>
<dbReference type="Gene3D" id="3.30.40.10">
    <property type="entry name" value="Zinc/RING finger domain, C3HC4 (zinc finger)"/>
    <property type="match status" value="1"/>
</dbReference>
<dbReference type="InterPro" id="IPR001841">
    <property type="entry name" value="Znf_RING"/>
</dbReference>
<accession>A0A3P3YNW8</accession>
<dbReference type="PROSITE" id="PS50089">
    <property type="entry name" value="ZF_RING_2"/>
    <property type="match status" value="1"/>
</dbReference>
<evidence type="ECO:0000256" key="1">
    <source>
        <dbReference type="ARBA" id="ARBA00022723"/>
    </source>
</evidence>
<dbReference type="AlphaFoldDB" id="A0A3P3YNW8"/>
<evidence type="ECO:0000256" key="2">
    <source>
        <dbReference type="ARBA" id="ARBA00022771"/>
    </source>
</evidence>
<keyword evidence="6" id="KW-0496">Mitochondrion</keyword>
<evidence type="ECO:0000256" key="3">
    <source>
        <dbReference type="ARBA" id="ARBA00022833"/>
    </source>
</evidence>
<gene>
    <name evidence="6" type="ORF">PLBR_LOCUS9132</name>
</gene>
<sequence length="150" mass="16738">MPREPRALPCNVKARLRSAATNAVLETTGDNVIVFHPESRGRAPRYLVLRENALTRSRSSSPMSRPITVDRLTCRPRTRATDRLLGSLATVQYDTKHDGDDQCLICLSEFVMGAQLKAFPCLHRFCAACADTWVLHRPSCPTCRTPINTT</sequence>
<name>A0A3P3YNW8_PLABS</name>
<protein>
    <recommendedName>
        <fullName evidence="5">RING-type domain-containing protein</fullName>
    </recommendedName>
</protein>
<keyword evidence="3" id="KW-0862">Zinc</keyword>
<evidence type="ECO:0000256" key="4">
    <source>
        <dbReference type="PROSITE-ProRule" id="PRU00175"/>
    </source>
</evidence>
<dbReference type="InterPro" id="IPR013083">
    <property type="entry name" value="Znf_RING/FYVE/PHD"/>
</dbReference>
<dbReference type="SUPFAM" id="SSF57850">
    <property type="entry name" value="RING/U-box"/>
    <property type="match status" value="1"/>
</dbReference>
<organism evidence="6 7">
    <name type="scientific">Plasmodiophora brassicae</name>
    <name type="common">Clubroot disease agent</name>
    <dbReference type="NCBI Taxonomy" id="37360"/>
    <lineage>
        <taxon>Eukaryota</taxon>
        <taxon>Sar</taxon>
        <taxon>Rhizaria</taxon>
        <taxon>Endomyxa</taxon>
        <taxon>Phytomyxea</taxon>
        <taxon>Plasmodiophorida</taxon>
        <taxon>Plasmodiophoridae</taxon>
        <taxon>Plasmodiophora</taxon>
    </lineage>
</organism>
<evidence type="ECO:0000259" key="5">
    <source>
        <dbReference type="PROSITE" id="PS50089"/>
    </source>
</evidence>